<feature type="transmembrane region" description="Helical" evidence="12">
    <location>
        <begin position="170"/>
        <end position="190"/>
    </location>
</feature>
<evidence type="ECO:0000256" key="9">
    <source>
        <dbReference type="ARBA" id="ARBA00023136"/>
    </source>
</evidence>
<dbReference type="InterPro" id="IPR001694">
    <property type="entry name" value="NADH_UbQ_OxRdtase_su1/FPO"/>
</dbReference>
<keyword evidence="10" id="KW-0520">NAD</keyword>
<dbReference type="PANTHER" id="PTHR11432:SF3">
    <property type="entry name" value="NADH-UBIQUINONE OXIDOREDUCTASE CHAIN 1"/>
    <property type="match status" value="1"/>
</dbReference>
<dbReference type="GO" id="GO:0003954">
    <property type="term" value="F:NADH dehydrogenase activity"/>
    <property type="evidence" value="ECO:0007669"/>
    <property type="project" value="TreeGrafter"/>
</dbReference>
<keyword evidence="6 10" id="KW-0812">Transmembrane</keyword>
<feature type="transmembrane region" description="Helical" evidence="12">
    <location>
        <begin position="230"/>
        <end position="258"/>
    </location>
</feature>
<comment type="function">
    <text evidence="1">Core subunit of the mitochondrial membrane respiratory chain NADH dehydrogenase (Complex I) that is believed to belong to the minimal assembly required for catalysis. Complex I functions in the transfer of electrons from NADH to the respiratory chain. The immediate electron acceptor for the enzyme is believed to be ubiquinone.</text>
</comment>
<feature type="transmembrane region" description="Helical" evidence="12">
    <location>
        <begin position="6"/>
        <end position="22"/>
    </location>
</feature>
<dbReference type="PROSITE" id="PS00667">
    <property type="entry name" value="COMPLEX1_ND1_1"/>
    <property type="match status" value="1"/>
</dbReference>
<dbReference type="GO" id="GO:0005743">
    <property type="term" value="C:mitochondrial inner membrane"/>
    <property type="evidence" value="ECO:0007669"/>
    <property type="project" value="UniProtKB-SubCell"/>
</dbReference>
<name>A0A8F6YE56_9ACAR</name>
<dbReference type="EC" id="7.1.1.2" evidence="11"/>
<gene>
    <name evidence="13" type="primary">nad1</name>
</gene>
<evidence type="ECO:0000256" key="4">
    <source>
        <dbReference type="ARBA" id="ARBA00021009"/>
    </source>
</evidence>
<evidence type="ECO:0000256" key="2">
    <source>
        <dbReference type="ARBA" id="ARBA00004225"/>
    </source>
</evidence>
<evidence type="ECO:0000256" key="6">
    <source>
        <dbReference type="ARBA" id="ARBA00022692"/>
    </source>
</evidence>
<feature type="transmembrane region" description="Helical" evidence="12">
    <location>
        <begin position="69"/>
        <end position="90"/>
    </location>
</feature>
<dbReference type="InterPro" id="IPR018086">
    <property type="entry name" value="NADH_UbQ_OxRdtase_su1_CS"/>
</dbReference>
<comment type="catalytic activity">
    <reaction evidence="11">
        <text>a ubiquinone + NADH + 5 H(+)(in) = a ubiquinol + NAD(+) + 4 H(+)(out)</text>
        <dbReference type="Rhea" id="RHEA:29091"/>
        <dbReference type="Rhea" id="RHEA-COMP:9565"/>
        <dbReference type="Rhea" id="RHEA-COMP:9566"/>
        <dbReference type="ChEBI" id="CHEBI:15378"/>
        <dbReference type="ChEBI" id="CHEBI:16389"/>
        <dbReference type="ChEBI" id="CHEBI:17976"/>
        <dbReference type="ChEBI" id="CHEBI:57540"/>
        <dbReference type="ChEBI" id="CHEBI:57945"/>
        <dbReference type="EC" id="7.1.1.2"/>
    </reaction>
</comment>
<dbReference type="Pfam" id="PF00146">
    <property type="entry name" value="NADHdh"/>
    <property type="match status" value="1"/>
</dbReference>
<protein>
    <recommendedName>
        <fullName evidence="4 11">NADH-ubiquinone oxidoreductase chain 1</fullName>
        <ecNumber evidence="11">7.1.1.2</ecNumber>
    </recommendedName>
</protein>
<feature type="transmembrane region" description="Helical" evidence="12">
    <location>
        <begin position="278"/>
        <end position="297"/>
    </location>
</feature>
<organism evidence="13">
    <name type="scientific">Neoseiulus womersleyi</name>
    <dbReference type="NCBI Taxonomy" id="322050"/>
    <lineage>
        <taxon>Eukaryota</taxon>
        <taxon>Metazoa</taxon>
        <taxon>Ecdysozoa</taxon>
        <taxon>Arthropoda</taxon>
        <taxon>Chelicerata</taxon>
        <taxon>Arachnida</taxon>
        <taxon>Acari</taxon>
        <taxon>Parasitiformes</taxon>
        <taxon>Mesostigmata</taxon>
        <taxon>Gamasina</taxon>
        <taxon>Phytoseioidea</taxon>
        <taxon>Phytoseiidae</taxon>
        <taxon>Amblyseiinae</taxon>
        <taxon>Neoseiulus</taxon>
    </lineage>
</organism>
<dbReference type="GO" id="GO:0009060">
    <property type="term" value="P:aerobic respiration"/>
    <property type="evidence" value="ECO:0007669"/>
    <property type="project" value="TreeGrafter"/>
</dbReference>
<keyword evidence="9 12" id="KW-0472">Membrane</keyword>
<evidence type="ECO:0000256" key="11">
    <source>
        <dbReference type="RuleBase" id="RU000473"/>
    </source>
</evidence>
<dbReference type="PROSITE" id="PS00668">
    <property type="entry name" value="COMPLEX1_ND1_2"/>
    <property type="match status" value="1"/>
</dbReference>
<dbReference type="EMBL" id="MW762685">
    <property type="protein sequence ID" value="QXT43916.1"/>
    <property type="molecule type" value="Genomic_DNA"/>
</dbReference>
<dbReference type="GO" id="GO:0008137">
    <property type="term" value="F:NADH dehydrogenase (ubiquinone) activity"/>
    <property type="evidence" value="ECO:0007669"/>
    <property type="project" value="UniProtKB-EC"/>
</dbReference>
<evidence type="ECO:0000256" key="12">
    <source>
        <dbReference type="SAM" id="Phobius"/>
    </source>
</evidence>
<comment type="subcellular location">
    <subcellularLocation>
        <location evidence="10">Mitochondrion inner membrane</location>
        <topology evidence="10">Multi-pass membrane protein</topology>
    </subcellularLocation>
    <subcellularLocation>
        <location evidence="2">Mitochondrion membrane</location>
        <topology evidence="2">Multi-pass membrane protein</topology>
    </subcellularLocation>
</comment>
<dbReference type="PANTHER" id="PTHR11432">
    <property type="entry name" value="NADH DEHYDROGENASE SUBUNIT 1"/>
    <property type="match status" value="1"/>
</dbReference>
<evidence type="ECO:0000256" key="3">
    <source>
        <dbReference type="ARBA" id="ARBA00010535"/>
    </source>
</evidence>
<dbReference type="AlphaFoldDB" id="A0A8F6YE56"/>
<accession>A0A8F6YE56</accession>
<feature type="transmembrane region" description="Helical" evidence="12">
    <location>
        <begin position="137"/>
        <end position="158"/>
    </location>
</feature>
<evidence type="ECO:0000256" key="1">
    <source>
        <dbReference type="ARBA" id="ARBA00003257"/>
    </source>
</evidence>
<evidence type="ECO:0000256" key="8">
    <source>
        <dbReference type="ARBA" id="ARBA00023075"/>
    </source>
</evidence>
<feature type="transmembrane region" description="Helical" evidence="12">
    <location>
        <begin position="96"/>
        <end position="116"/>
    </location>
</feature>
<proteinExistence type="inferred from homology"/>
<evidence type="ECO:0000256" key="7">
    <source>
        <dbReference type="ARBA" id="ARBA00022989"/>
    </source>
</evidence>
<reference evidence="13" key="1">
    <citation type="journal article" date="2021" name="Int. J. Biol. Macromol.">
        <title>Massive gene rearrangement in mitogenomes of phytoseiid mites.</title>
        <authorList>
            <person name="Zhang B."/>
            <person name="Havird J.C."/>
            <person name="Wang E."/>
            <person name="Lv J."/>
            <person name="Xu X."/>
        </authorList>
    </citation>
    <scope>NUCLEOTIDE SEQUENCE</scope>
</reference>
<evidence type="ECO:0000256" key="10">
    <source>
        <dbReference type="RuleBase" id="RU000471"/>
    </source>
</evidence>
<evidence type="ECO:0000313" key="13">
    <source>
        <dbReference type="EMBL" id="QXT43916.1"/>
    </source>
</evidence>
<geneLocation type="mitochondrion" evidence="13"/>
<sequence length="298" mass="35380">MLVMYLVMLIFVLLSVAFLTLFERKILGYIQIRKGPDKLIMKGFFQPISDAVKLFSKEKSMGLVLNKYMYLYFSILSLYLMLLIWLIYSFNKIDGFYYSVIYFLLVSGMTIYWLMGSSWASNSKYALLGCYRSGAQVVSYEVGFIFLCLVFFESSYSYSLLNFLTFQENANYFIFVFWFLYFLWVVIILAELNRSPFDFAESESELVSGFNIEYGGAKFAFLFLAEYGSILFMSFLSMMVFFTKIFILMIVMLFVFIWVRGVFPRYRYDNLMYLNWKIFLPFILMIFVLMIFIKNILM</sequence>
<keyword evidence="7 12" id="KW-1133">Transmembrane helix</keyword>
<keyword evidence="11 13" id="KW-0496">Mitochondrion</keyword>
<evidence type="ECO:0000256" key="5">
    <source>
        <dbReference type="ARBA" id="ARBA00022448"/>
    </source>
</evidence>
<keyword evidence="5" id="KW-0813">Transport</keyword>
<keyword evidence="8 11" id="KW-0830">Ubiquinone</keyword>
<comment type="similarity">
    <text evidence="3 10">Belongs to the complex I subunit 1 family.</text>
</comment>